<dbReference type="GeneID" id="14308987"/>
<dbReference type="GO" id="GO:0046933">
    <property type="term" value="F:proton-transporting ATP synthase activity, rotational mechanism"/>
    <property type="evidence" value="ECO:0007669"/>
    <property type="project" value="UniProtKB-UniRule"/>
</dbReference>
<dbReference type="NCBIfam" id="NF002577">
    <property type="entry name" value="PRK02228.1"/>
    <property type="match status" value="1"/>
</dbReference>
<dbReference type="eggNOG" id="arCOG04102">
    <property type="taxonomic scope" value="Archaea"/>
</dbReference>
<keyword evidence="4 7" id="KW-0406">Ion transport</keyword>
<proteinExistence type="inferred from homology"/>
<dbReference type="InParanoid" id="L0HC57"/>
<dbReference type="AlphaFoldDB" id="L0HC57"/>
<keyword evidence="6 7" id="KW-0066">ATP synthesis</keyword>
<evidence type="ECO:0000256" key="2">
    <source>
        <dbReference type="ARBA" id="ARBA00022448"/>
    </source>
</evidence>
<evidence type="ECO:0000313" key="9">
    <source>
        <dbReference type="Proteomes" id="UP000010824"/>
    </source>
</evidence>
<evidence type="ECO:0000256" key="5">
    <source>
        <dbReference type="ARBA" id="ARBA00023136"/>
    </source>
</evidence>
<protein>
    <recommendedName>
        <fullName evidence="7">A-type ATP synthase subunit F</fullName>
    </recommendedName>
</protein>
<comment type="function">
    <text evidence="7">Component of the A-type ATP synthase that produces ATP from ADP in the presence of a proton gradient across the membrane.</text>
</comment>
<keyword evidence="7" id="KW-1003">Cell membrane</keyword>
<comment type="similarity">
    <text evidence="1 7">Belongs to the V-ATPase F subunit family.</text>
</comment>
<dbReference type="Proteomes" id="UP000010824">
    <property type="component" value="Chromosome"/>
</dbReference>
<dbReference type="InterPro" id="IPR036906">
    <property type="entry name" value="ATPase_V1_fsu_sf"/>
</dbReference>
<dbReference type="KEGG" id="mfo:Metfor_0314"/>
<evidence type="ECO:0000256" key="4">
    <source>
        <dbReference type="ARBA" id="ARBA00023065"/>
    </source>
</evidence>
<dbReference type="SUPFAM" id="SSF159468">
    <property type="entry name" value="AtpF-like"/>
    <property type="match status" value="1"/>
</dbReference>
<dbReference type="HOGENOM" id="CLU_135754_2_2_2"/>
<dbReference type="STRING" id="593750.Metfor_0314"/>
<dbReference type="GO" id="GO:0005524">
    <property type="term" value="F:ATP binding"/>
    <property type="evidence" value="ECO:0007669"/>
    <property type="project" value="UniProtKB-UniRule"/>
</dbReference>
<comment type="subunit">
    <text evidence="7">Has multiple subunits with at least A(3), B(3), C, D, E, F, H, I and proteolipid K(x).</text>
</comment>
<dbReference type="Pfam" id="PF01990">
    <property type="entry name" value="ATP-synt_F"/>
    <property type="match status" value="1"/>
</dbReference>
<comment type="subcellular location">
    <subcellularLocation>
        <location evidence="7">Cell membrane</location>
        <topology evidence="7">Peripheral membrane protein</topology>
    </subcellularLocation>
</comment>
<dbReference type="RefSeq" id="WP_015284355.1">
    <property type="nucleotide sequence ID" value="NC_019943.1"/>
</dbReference>
<evidence type="ECO:0000313" key="8">
    <source>
        <dbReference type="EMBL" id="AGB01391.1"/>
    </source>
</evidence>
<dbReference type="Gene3D" id="3.40.50.10580">
    <property type="entry name" value="ATPase, V1 complex, subunit F"/>
    <property type="match status" value="1"/>
</dbReference>
<keyword evidence="3 7" id="KW-0375">Hydrogen ion transport</keyword>
<dbReference type="EMBL" id="CP003167">
    <property type="protein sequence ID" value="AGB01391.1"/>
    <property type="molecule type" value="Genomic_DNA"/>
</dbReference>
<reference evidence="9" key="1">
    <citation type="submission" date="2011-12" db="EMBL/GenBank/DDBJ databases">
        <title>Complete sequence of Methanoregula formicicum SMSP.</title>
        <authorList>
            <person name="Lucas S."/>
            <person name="Han J."/>
            <person name="Lapidus A."/>
            <person name="Cheng J.-F."/>
            <person name="Goodwin L."/>
            <person name="Pitluck S."/>
            <person name="Peters L."/>
            <person name="Ovchinnikova G."/>
            <person name="Teshima H."/>
            <person name="Detter J.C."/>
            <person name="Han C."/>
            <person name="Tapia R."/>
            <person name="Land M."/>
            <person name="Hauser L."/>
            <person name="Kyrpides N."/>
            <person name="Ivanova N."/>
            <person name="Pagani I."/>
            <person name="Imachi H."/>
            <person name="Tamaki H."/>
            <person name="Sekiguchi Y."/>
            <person name="Kamagata Y."/>
            <person name="Cadillo-Quiroz H."/>
            <person name="Zinder S."/>
            <person name="Liu W.-T."/>
            <person name="Woyke T."/>
        </authorList>
    </citation>
    <scope>NUCLEOTIDE SEQUENCE [LARGE SCALE GENOMIC DNA]</scope>
    <source>
        <strain evidence="9">DSM 22288 / NBRC 105244 / SMSP</strain>
    </source>
</reference>
<gene>
    <name evidence="7" type="primary">atpF</name>
    <name evidence="8" type="ordered locus">Metfor_0314</name>
</gene>
<dbReference type="GO" id="GO:0005886">
    <property type="term" value="C:plasma membrane"/>
    <property type="evidence" value="ECO:0007669"/>
    <property type="project" value="UniProtKB-SubCell"/>
</dbReference>
<dbReference type="GO" id="GO:0042777">
    <property type="term" value="P:proton motive force-driven plasma membrane ATP synthesis"/>
    <property type="evidence" value="ECO:0007669"/>
    <property type="project" value="UniProtKB-UniRule"/>
</dbReference>
<dbReference type="HAMAP" id="MF_00312">
    <property type="entry name" value="ATP_synth_F_arch"/>
    <property type="match status" value="1"/>
</dbReference>
<evidence type="ECO:0000256" key="3">
    <source>
        <dbReference type="ARBA" id="ARBA00022781"/>
    </source>
</evidence>
<dbReference type="InterPro" id="IPR022944">
    <property type="entry name" value="ATPase_V1-cplx_fsu_bac/arc"/>
</dbReference>
<keyword evidence="9" id="KW-1185">Reference proteome</keyword>
<name>L0HC57_METFS</name>
<keyword evidence="2 7" id="KW-0813">Transport</keyword>
<sequence>MEIAVIGNSEFILGFRLAGIRKTYAAENDEKLNEHITTVLQDSEVGILVLNSGDMDKIPRRLRATLENSVKPTVIAIGGEEEGGLSMRERIKRSVGVDLWK</sequence>
<dbReference type="OrthoDB" id="24971at2157"/>
<evidence type="ECO:0000256" key="1">
    <source>
        <dbReference type="ARBA" id="ARBA00010148"/>
    </source>
</evidence>
<reference evidence="8 9" key="2">
    <citation type="journal article" date="2014" name="Genome Announc.">
        <title>Complete Genome Sequence of Methanoregula formicica SMSPT, a Mesophilic Hydrogenotrophic Methanogen Isolated from a Methanogenic Upflow Anaerobic Sludge Blanket Reactor.</title>
        <authorList>
            <person name="Yamamoto K."/>
            <person name="Tamaki H."/>
            <person name="Cadillo-Quiroz H."/>
            <person name="Imachi H."/>
            <person name="Kyrpides N."/>
            <person name="Woyke T."/>
            <person name="Goodwin L."/>
            <person name="Zinder S.H."/>
            <person name="Kamagata Y."/>
            <person name="Liu W.T."/>
        </authorList>
    </citation>
    <scope>NUCLEOTIDE SEQUENCE [LARGE SCALE GENOMIC DNA]</scope>
    <source>
        <strain evidence="9">DSM 22288 / NBRC 105244 / SMSP</strain>
    </source>
</reference>
<accession>L0HC57</accession>
<dbReference type="GO" id="GO:0046961">
    <property type="term" value="F:proton-transporting ATPase activity, rotational mechanism"/>
    <property type="evidence" value="ECO:0007669"/>
    <property type="project" value="InterPro"/>
</dbReference>
<keyword evidence="5 7" id="KW-0472">Membrane</keyword>
<dbReference type="InterPro" id="IPR008218">
    <property type="entry name" value="ATPase_V1-cplx_f_g_su"/>
</dbReference>
<evidence type="ECO:0000256" key="6">
    <source>
        <dbReference type="ARBA" id="ARBA00023310"/>
    </source>
</evidence>
<organism evidence="8 9">
    <name type="scientific">Methanoregula formicica (strain DSM 22288 / NBRC 105244 / SMSP)</name>
    <dbReference type="NCBI Taxonomy" id="593750"/>
    <lineage>
        <taxon>Archaea</taxon>
        <taxon>Methanobacteriati</taxon>
        <taxon>Methanobacteriota</taxon>
        <taxon>Stenosarchaea group</taxon>
        <taxon>Methanomicrobia</taxon>
        <taxon>Methanomicrobiales</taxon>
        <taxon>Methanoregulaceae</taxon>
        <taxon>Methanoregula</taxon>
    </lineage>
</organism>
<evidence type="ECO:0000256" key="7">
    <source>
        <dbReference type="HAMAP-Rule" id="MF_00312"/>
    </source>
</evidence>